<dbReference type="EMBL" id="JACTAM010000129">
    <property type="protein sequence ID" value="KAI2647792.1"/>
    <property type="molecule type" value="Genomic_DNA"/>
</dbReference>
<dbReference type="Proteomes" id="UP000830375">
    <property type="component" value="Unassembled WGS sequence"/>
</dbReference>
<dbReference type="PANTHER" id="PTHR45913">
    <property type="entry name" value="EPM2A-INTERACTING PROTEIN 1"/>
    <property type="match status" value="1"/>
</dbReference>
<organism evidence="2 3">
    <name type="scientific">Labeo rohita</name>
    <name type="common">Indian major carp</name>
    <name type="synonym">Cyprinus rohita</name>
    <dbReference type="NCBI Taxonomy" id="84645"/>
    <lineage>
        <taxon>Eukaryota</taxon>
        <taxon>Metazoa</taxon>
        <taxon>Chordata</taxon>
        <taxon>Craniata</taxon>
        <taxon>Vertebrata</taxon>
        <taxon>Euteleostomi</taxon>
        <taxon>Actinopterygii</taxon>
        <taxon>Neopterygii</taxon>
        <taxon>Teleostei</taxon>
        <taxon>Ostariophysi</taxon>
        <taxon>Cypriniformes</taxon>
        <taxon>Cyprinidae</taxon>
        <taxon>Labeoninae</taxon>
        <taxon>Labeonini</taxon>
        <taxon>Labeo</taxon>
    </lineage>
</organism>
<dbReference type="PANTHER" id="PTHR45913:SF21">
    <property type="entry name" value="DUF4371 DOMAIN-CONTAINING PROTEIN"/>
    <property type="match status" value="1"/>
</dbReference>
<dbReference type="Pfam" id="PF18658">
    <property type="entry name" value="zf-C2H2_12"/>
    <property type="match status" value="1"/>
</dbReference>
<protein>
    <submittedName>
        <fullName evidence="2">General transcription factor II-I repeat domain-containing protein 2A</fullName>
    </submittedName>
</protein>
<evidence type="ECO:0000259" key="1">
    <source>
        <dbReference type="Pfam" id="PF18658"/>
    </source>
</evidence>
<feature type="domain" description="SPIN-DOC-like zinc-finger" evidence="1">
    <location>
        <begin position="16"/>
        <end position="59"/>
    </location>
</feature>
<evidence type="ECO:0000313" key="3">
    <source>
        <dbReference type="Proteomes" id="UP000830375"/>
    </source>
</evidence>
<dbReference type="SUPFAM" id="SSF53098">
    <property type="entry name" value="Ribonuclease H-like"/>
    <property type="match status" value="1"/>
</dbReference>
<evidence type="ECO:0000313" key="2">
    <source>
        <dbReference type="EMBL" id="KAI2647792.1"/>
    </source>
</evidence>
<name>A0ABQ8LAK8_LABRO</name>
<comment type="caution">
    <text evidence="2">The sequence shown here is derived from an EMBL/GenBank/DDBJ whole genome shotgun (WGS) entry which is preliminary data.</text>
</comment>
<gene>
    <name evidence="2" type="ORF">H4Q32_023889</name>
</gene>
<dbReference type="InterPro" id="IPR040647">
    <property type="entry name" value="SPIN-DOC_Znf-C2H2"/>
</dbReference>
<dbReference type="InterPro" id="IPR012337">
    <property type="entry name" value="RNaseH-like_sf"/>
</dbReference>
<proteinExistence type="predicted"/>
<reference evidence="2 3" key="1">
    <citation type="submission" date="2022-01" db="EMBL/GenBank/DDBJ databases">
        <title>A high-quality chromosome-level genome assembly of rohu carp, Labeo rohita.</title>
        <authorList>
            <person name="Arick M.A. II"/>
            <person name="Hsu C.-Y."/>
            <person name="Magbanua Z."/>
            <person name="Pechanova O."/>
            <person name="Grover C."/>
            <person name="Miller E."/>
            <person name="Thrash A."/>
            <person name="Ezzel L."/>
            <person name="Alam S."/>
            <person name="Benzie J."/>
            <person name="Hamilton M."/>
            <person name="Karsi A."/>
            <person name="Lawrence M.L."/>
            <person name="Peterson D.G."/>
        </authorList>
    </citation>
    <scope>NUCLEOTIDE SEQUENCE [LARGE SCALE GENOMIC DNA]</scope>
    <source>
        <strain evidence="3">BAU-BD-2019</strain>
        <tissue evidence="2">Blood</tissue>
    </source>
</reference>
<sequence>MAEAPRKKAKTYNFHPEWEQEFLFTLVKEKCVCMLCHQKQALCKRGNLERHHNTNHPKFKDRYPQKSAIRARKVDELRSELKAQQSLFTKSADQNKAATEASFRVSHFLAKNKKPFTDGELFKEAMAITAETIFKDFKNKDDIKASLRAVPLGPASVARRVESLSEDVDRQVLKDLSLCEYFSLQFDESLDAVDTAQLVVFVRMAFQDSTTKEDFLTLLHLKERTRGEDIYTEFKKYVSENDIPIHKLVAITTDGAPAMRGVRLGFIALCRNDPDFPEFKNYHCVIHQQALAGKVVDFSHVMSLVVKLINSIRAKALQRRLFKALLDELDAAYGDLLLHADVRWLSRGKVLQRFVDLLPEIKTFLSARNEEHKELSDDAWLCDLGFLTDLTAKLNTLNNELQGKDRHLPHMISAVNAFKSKLGVWITHLKNGRLTHFPNLEKMSQSIKDKDVFHPEKYCAHLDKVATEFNMRFGELNEMECIAAFVSNPFMLIDIEQVAAKFQQVFSLSSGVDMEMVDLQNDIELKARSRDSDFWGLVNREKFPLLTACALKVSAYFGSTYLCEMAFSQMKIIKSKYRSRLTDRHLTDCLKLAVSSYEPDFRGLTESIQSQPSH</sequence>
<keyword evidence="3" id="KW-1185">Reference proteome</keyword>
<accession>A0ABQ8LAK8</accession>